<proteinExistence type="predicted"/>
<gene>
    <name evidence="2" type="ORF">IM811_014642</name>
</gene>
<dbReference type="AlphaFoldDB" id="A0A8H7N7B0"/>
<reference evidence="2" key="1">
    <citation type="submission" date="2020-10" db="EMBL/GenBank/DDBJ databases">
        <title>High-Quality Genome Resource of Clonostachys rosea strain S41 by Oxford Nanopore Long-Read Sequencing.</title>
        <authorList>
            <person name="Wang H."/>
        </authorList>
    </citation>
    <scope>NUCLEOTIDE SEQUENCE</scope>
    <source>
        <strain evidence="2">S41</strain>
    </source>
</reference>
<feature type="region of interest" description="Disordered" evidence="1">
    <location>
        <begin position="1"/>
        <end position="22"/>
    </location>
</feature>
<comment type="caution">
    <text evidence="2">The sequence shown here is derived from an EMBL/GenBank/DDBJ whole genome shotgun (WGS) entry which is preliminary data.</text>
</comment>
<evidence type="ECO:0000313" key="3">
    <source>
        <dbReference type="Proteomes" id="UP000616885"/>
    </source>
</evidence>
<organism evidence="2 3">
    <name type="scientific">Bionectria ochroleuca</name>
    <name type="common">Gliocladium roseum</name>
    <dbReference type="NCBI Taxonomy" id="29856"/>
    <lineage>
        <taxon>Eukaryota</taxon>
        <taxon>Fungi</taxon>
        <taxon>Dikarya</taxon>
        <taxon>Ascomycota</taxon>
        <taxon>Pezizomycotina</taxon>
        <taxon>Sordariomycetes</taxon>
        <taxon>Hypocreomycetidae</taxon>
        <taxon>Hypocreales</taxon>
        <taxon>Bionectriaceae</taxon>
        <taxon>Clonostachys</taxon>
    </lineage>
</organism>
<name>A0A8H7N7B0_BIOOC</name>
<dbReference type="Proteomes" id="UP000616885">
    <property type="component" value="Unassembled WGS sequence"/>
</dbReference>
<protein>
    <submittedName>
        <fullName evidence="2">Uncharacterized protein</fullName>
    </submittedName>
</protein>
<evidence type="ECO:0000256" key="1">
    <source>
        <dbReference type="SAM" id="MobiDB-lite"/>
    </source>
</evidence>
<accession>A0A8H7N7B0</accession>
<evidence type="ECO:0000313" key="2">
    <source>
        <dbReference type="EMBL" id="KAF9750422.1"/>
    </source>
</evidence>
<dbReference type="EMBL" id="JADCTT010000006">
    <property type="protein sequence ID" value="KAF9750422.1"/>
    <property type="molecule type" value="Genomic_DNA"/>
</dbReference>
<sequence length="246" mass="28102">MTRWKYPADLMNDDGDRSHKRPIDHQLTNEFILDQDKLKEHGVKFPKLDAKTKEIFEWAKSIVPEPDLEEDRVDTGAMAPRNEGIDGSDALELVHQITHDQYHDSDIGDHEVLFLPDTYFSLGPEPEFPAEVEQGQISSTVLRDDLSEQSDDEIAHIISSSAETATIDDQIIDEDPTEELAQDIKDFNMTSTEFKFDLFLTNHQLSRQAWSELQEILTTSPIEEIRSLPKRKEAIVQKMAAQLPLC</sequence>